<dbReference type="GO" id="GO:0080043">
    <property type="term" value="F:quercetin 3-O-glucosyltransferase activity"/>
    <property type="evidence" value="ECO:0007669"/>
    <property type="project" value="TreeGrafter"/>
</dbReference>
<dbReference type="EMBL" id="CP097504">
    <property type="protein sequence ID" value="URD89229.1"/>
    <property type="molecule type" value="Genomic_DNA"/>
</dbReference>
<dbReference type="GO" id="GO:0080044">
    <property type="term" value="F:quercetin 7-O-glucosyltransferase activity"/>
    <property type="evidence" value="ECO:0007669"/>
    <property type="project" value="TreeGrafter"/>
</dbReference>
<keyword evidence="2 3" id="KW-0808">Transferase</keyword>
<dbReference type="Pfam" id="PF00201">
    <property type="entry name" value="UDPGT"/>
    <property type="match status" value="2"/>
</dbReference>
<gene>
    <name evidence="3" type="ORF">MUK42_28016</name>
</gene>
<dbReference type="SUPFAM" id="SSF53756">
    <property type="entry name" value="UDP-Glycosyltransferase/glycogen phosphorylase"/>
    <property type="match status" value="2"/>
</dbReference>
<dbReference type="CDD" id="cd03784">
    <property type="entry name" value="GT1_Gtf-like"/>
    <property type="match status" value="2"/>
</dbReference>
<protein>
    <submittedName>
        <fullName evidence="3">UDP-glucoronosyl and UDP-glucosyl transferase</fullName>
    </submittedName>
</protein>
<keyword evidence="4" id="KW-1185">Reference proteome</keyword>
<dbReference type="Proteomes" id="UP001055439">
    <property type="component" value="Chromosome 2"/>
</dbReference>
<dbReference type="FunFam" id="3.40.50.2000:FF:000138">
    <property type="entry name" value="Glycosyltransferase"/>
    <property type="match status" value="2"/>
</dbReference>
<dbReference type="OrthoDB" id="5835829at2759"/>
<dbReference type="PANTHER" id="PTHR11926:SF1395">
    <property type="entry name" value="GLYCOSYLTRANSFERASE"/>
    <property type="match status" value="1"/>
</dbReference>
<reference evidence="3" key="1">
    <citation type="submission" date="2022-05" db="EMBL/GenBank/DDBJ databases">
        <title>The Musa troglodytarum L. genome provides insights into the mechanism of non-climacteric behaviour and enrichment of carotenoids.</title>
        <authorList>
            <person name="Wang J."/>
        </authorList>
    </citation>
    <scope>NUCLEOTIDE SEQUENCE</scope>
    <source>
        <tissue evidence="3">Leaf</tissue>
    </source>
</reference>
<dbReference type="PANTHER" id="PTHR11926">
    <property type="entry name" value="GLUCOSYL/GLUCURONOSYL TRANSFERASES"/>
    <property type="match status" value="1"/>
</dbReference>
<evidence type="ECO:0000313" key="4">
    <source>
        <dbReference type="Proteomes" id="UP001055439"/>
    </source>
</evidence>
<dbReference type="PROSITE" id="PS00375">
    <property type="entry name" value="UDPGT"/>
    <property type="match status" value="2"/>
</dbReference>
<dbReference type="InterPro" id="IPR002213">
    <property type="entry name" value="UDP_glucos_trans"/>
</dbReference>
<dbReference type="PROSITE" id="PS51257">
    <property type="entry name" value="PROKAR_LIPOPROTEIN"/>
    <property type="match status" value="1"/>
</dbReference>
<evidence type="ECO:0000256" key="2">
    <source>
        <dbReference type="ARBA" id="ARBA00022679"/>
    </source>
</evidence>
<dbReference type="AlphaFoldDB" id="A0A9E7F4B5"/>
<name>A0A9E7F4B5_9LILI</name>
<evidence type="ECO:0000256" key="1">
    <source>
        <dbReference type="ARBA" id="ARBA00009995"/>
    </source>
</evidence>
<sequence>MDRHPGNLDASAAHATAVAASCHVVAVPYPGRGHINPMMCLCHLLAAHGAIVTFVVTEEWLALLHAADAVPPPAAVCLRTIPNVIPSEAGRAADFPSFLDAVYTRMGDPFERLLDELDFPPAAIIADSYLSWAVAAGNRRGIPVALLVTISPAAFSVLYHFDRIPSHLLSPEAVSDHVAGEEFLAQWVPGLISFRLADVKSISTAKTLKRALESVCWVPKAQIILFTSFYELGARVIDSLRSELSCPVYSVGPCIPYMMPQVNKSIPCSGNDVDYFSWLDSQKERSVLYVSSGSFLSVLESQMEEIAMGLRASETKFLWVAHGNSPRMQEVCGKSGFVVPWCDQLRVLHHPSVGGFLTHCGWNSILEAIFAGVPMLTFPIAWDQPLNSRLVVDEWKIGLSLKEKLQKDDIVGRDDIAMLVKRLMDSNGGVQSTEMRRRARELQTASLKANQEAAQGRKTQPMAAALSTCHLVAVPYPGRGHINPMMCLCRLLAAHGALVTFVVTEEWLALLRATPAPPPPSAIRLRTIPNVIPSESGRAADISGFLDAVFTRMGDPFERLLDELEPAPAAIVADSYLPWAVAVGNRRGIPVASLFTMSAAFFSVFCHLDRVPGLLRPQAAVPDHVTGEDLLAQWIPGLPSLSLADFIPLIRMKKVSERALEAFSWIPKAQTVLFTTFYELEPRVLDSLRSELSCPVYSVGPCIPYMLPQVNISIPCSSNEEDYFSWLDSQTERSVLYVSLGSFLSVSESQMEEIAMGLCASQPKFLWVARGDSLRIQQMCARSGLVVPWCDQLRVLHHPSVGGFLTHCGWNSTLEAVFAGVPMLTFPILWDQMANSRLVVEEWKVGLSLKEKLGENNVIGRDDIAMLVKRLMDSNGLESTEMRRRATELRMASLKAIEEGGSSCTGIISFLHGLMKRNN</sequence>
<dbReference type="InterPro" id="IPR035595">
    <property type="entry name" value="UDP_glycos_trans_CS"/>
</dbReference>
<evidence type="ECO:0000313" key="3">
    <source>
        <dbReference type="EMBL" id="URD89229.1"/>
    </source>
</evidence>
<accession>A0A9E7F4B5</accession>
<proteinExistence type="inferred from homology"/>
<dbReference type="Gene3D" id="3.40.50.2000">
    <property type="entry name" value="Glycogen Phosphorylase B"/>
    <property type="match status" value="4"/>
</dbReference>
<organism evidence="3 4">
    <name type="scientific">Musa troglodytarum</name>
    <name type="common">fe'i banana</name>
    <dbReference type="NCBI Taxonomy" id="320322"/>
    <lineage>
        <taxon>Eukaryota</taxon>
        <taxon>Viridiplantae</taxon>
        <taxon>Streptophyta</taxon>
        <taxon>Embryophyta</taxon>
        <taxon>Tracheophyta</taxon>
        <taxon>Spermatophyta</taxon>
        <taxon>Magnoliopsida</taxon>
        <taxon>Liliopsida</taxon>
        <taxon>Zingiberales</taxon>
        <taxon>Musaceae</taxon>
        <taxon>Musa</taxon>
    </lineage>
</organism>
<comment type="similarity">
    <text evidence="1">Belongs to the UDP-glycosyltransferase family.</text>
</comment>